<dbReference type="AlphaFoldDB" id="A0A0M4MES8"/>
<dbReference type="EMBL" id="CP010411">
    <property type="protein sequence ID" value="ALE08092.1"/>
    <property type="molecule type" value="Genomic_DNA"/>
</dbReference>
<accession>A0A0M4MES8</accession>
<evidence type="ECO:0000313" key="1">
    <source>
        <dbReference type="EMBL" id="ALE08092.1"/>
    </source>
</evidence>
<protein>
    <submittedName>
        <fullName evidence="1">Uncharacterized protein</fullName>
    </submittedName>
</protein>
<reference evidence="1 2" key="1">
    <citation type="submission" date="2014-12" db="EMBL/GenBank/DDBJ databases">
        <title>Complete genome sequence of Bifidobacterium longum subsp. infantis BT1.</title>
        <authorList>
            <person name="Kim J.F."/>
            <person name="Kwak M.-J."/>
        </authorList>
    </citation>
    <scope>NUCLEOTIDE SEQUENCE [LARGE SCALE GENOMIC DNA]</scope>
    <source>
        <strain evidence="1 2">BT1</strain>
    </source>
</reference>
<gene>
    <name evidence="1" type="ORF">RY67_15</name>
</gene>
<sequence length="50" mass="5387">MVFRSLSPTKLAAAVTLEIIVGNSMNTGMKKYISIVYKILPSAFTPELAA</sequence>
<proteinExistence type="predicted"/>
<evidence type="ECO:0000313" key="2">
    <source>
        <dbReference type="Proteomes" id="UP000067206"/>
    </source>
</evidence>
<organism evidence="1 2">
    <name type="scientific">Bifidobacterium longum subsp. infantis</name>
    <dbReference type="NCBI Taxonomy" id="1682"/>
    <lineage>
        <taxon>Bacteria</taxon>
        <taxon>Bacillati</taxon>
        <taxon>Actinomycetota</taxon>
        <taxon>Actinomycetes</taxon>
        <taxon>Bifidobacteriales</taxon>
        <taxon>Bifidobacteriaceae</taxon>
        <taxon>Bifidobacterium</taxon>
    </lineage>
</organism>
<name>A0A0M4MES8_BIFLI</name>
<dbReference type="Proteomes" id="UP000067206">
    <property type="component" value="Chromosome"/>
</dbReference>